<dbReference type="InterPro" id="IPR018060">
    <property type="entry name" value="HTH_AraC"/>
</dbReference>
<feature type="domain" description="HTH araC/xylS-type" evidence="7">
    <location>
        <begin position="176"/>
        <end position="274"/>
    </location>
</feature>
<evidence type="ECO:0000313" key="8">
    <source>
        <dbReference type="EMBL" id="OUP54186.1"/>
    </source>
</evidence>
<dbReference type="Gene3D" id="3.20.20.80">
    <property type="entry name" value="Glycosidases"/>
    <property type="match status" value="1"/>
</dbReference>
<dbReference type="PROSITE" id="PS00041">
    <property type="entry name" value="HTH_ARAC_FAMILY_1"/>
    <property type="match status" value="1"/>
</dbReference>
<name>A0A1Y4LBS7_9FIRM</name>
<dbReference type="PRINTS" id="PR00032">
    <property type="entry name" value="HTHARAC"/>
</dbReference>
<dbReference type="PROSITE" id="PS01124">
    <property type="entry name" value="HTH_ARAC_FAMILY_2"/>
    <property type="match status" value="1"/>
</dbReference>
<dbReference type="SUPFAM" id="SSF51182">
    <property type="entry name" value="RmlC-like cupins"/>
    <property type="match status" value="1"/>
</dbReference>
<keyword evidence="2" id="KW-0378">Hydrolase</keyword>
<dbReference type="InterPro" id="IPR011051">
    <property type="entry name" value="RmlC_Cupin_sf"/>
</dbReference>
<evidence type="ECO:0000256" key="3">
    <source>
        <dbReference type="ARBA" id="ARBA00023015"/>
    </source>
</evidence>
<dbReference type="SUPFAM" id="SSF51445">
    <property type="entry name" value="(Trans)glycosidases"/>
    <property type="match status" value="1"/>
</dbReference>
<dbReference type="PANTHER" id="PTHR43280">
    <property type="entry name" value="ARAC-FAMILY TRANSCRIPTIONAL REGULATOR"/>
    <property type="match status" value="1"/>
</dbReference>
<keyword evidence="3" id="KW-0805">Transcription regulation</keyword>
<dbReference type="InterPro" id="IPR020449">
    <property type="entry name" value="Tscrpt_reg_AraC-type_HTH"/>
</dbReference>
<dbReference type="EMBL" id="NFKK01000002">
    <property type="protein sequence ID" value="OUP54186.1"/>
    <property type="molecule type" value="Genomic_DNA"/>
</dbReference>
<evidence type="ECO:0000256" key="5">
    <source>
        <dbReference type="ARBA" id="ARBA00023163"/>
    </source>
</evidence>
<dbReference type="InterPro" id="IPR049166">
    <property type="entry name" value="GH39_cat"/>
</dbReference>
<accession>A0A1Y4LBS7</accession>
<dbReference type="SUPFAM" id="SSF46689">
    <property type="entry name" value="Homeodomain-like"/>
    <property type="match status" value="2"/>
</dbReference>
<dbReference type="Pfam" id="PF01229">
    <property type="entry name" value="Glyco_hydro_39"/>
    <property type="match status" value="1"/>
</dbReference>
<keyword evidence="4" id="KW-0238">DNA-binding</keyword>
<protein>
    <recommendedName>
        <fullName evidence="7">HTH araC/xylS-type domain-containing protein</fullName>
    </recommendedName>
</protein>
<dbReference type="GO" id="GO:0003700">
    <property type="term" value="F:DNA-binding transcription factor activity"/>
    <property type="evidence" value="ECO:0007669"/>
    <property type="project" value="InterPro"/>
</dbReference>
<dbReference type="AlphaFoldDB" id="A0A1Y4LBS7"/>
<evidence type="ECO:0000256" key="4">
    <source>
        <dbReference type="ARBA" id="ARBA00023125"/>
    </source>
</evidence>
<dbReference type="GO" id="GO:0043565">
    <property type="term" value="F:sequence-specific DNA binding"/>
    <property type="evidence" value="ECO:0007669"/>
    <property type="project" value="InterPro"/>
</dbReference>
<dbReference type="InterPro" id="IPR018062">
    <property type="entry name" value="HTH_AraC-typ_CS"/>
</dbReference>
<dbReference type="GO" id="GO:0016798">
    <property type="term" value="F:hydrolase activity, acting on glycosyl bonds"/>
    <property type="evidence" value="ECO:0007669"/>
    <property type="project" value="UniProtKB-KW"/>
</dbReference>
<dbReference type="InterPro" id="IPR017853">
    <property type="entry name" value="GH"/>
</dbReference>
<dbReference type="Proteomes" id="UP000195897">
    <property type="component" value="Unassembled WGS sequence"/>
</dbReference>
<evidence type="ECO:0000259" key="7">
    <source>
        <dbReference type="PROSITE" id="PS01124"/>
    </source>
</evidence>
<dbReference type="Gene3D" id="2.60.40.1500">
    <property type="entry name" value="Glycosyl hydrolase domain, family 39"/>
    <property type="match status" value="1"/>
</dbReference>
<evidence type="ECO:0000313" key="9">
    <source>
        <dbReference type="Proteomes" id="UP000195897"/>
    </source>
</evidence>
<comment type="similarity">
    <text evidence="1">Belongs to the glycosyl hydrolase 39 family.</text>
</comment>
<dbReference type="InterPro" id="IPR009057">
    <property type="entry name" value="Homeodomain-like_sf"/>
</dbReference>
<dbReference type="PANTHER" id="PTHR43280:SF2">
    <property type="entry name" value="HTH-TYPE TRANSCRIPTIONAL REGULATOR EXSA"/>
    <property type="match status" value="1"/>
</dbReference>
<proteinExistence type="inferred from homology"/>
<sequence length="814" mass="94292">MCDKITISTDCGKEREAMNYLEGMQYKIKTAAEEDWHFHPELEFIFVIEGQIRLEMQGRNDLLKKHDVVLINADTQHAIHVQEKAIVCVVNYSWQLLSTMLGGEESVFACNSAAEHKRSYLKLQAIFQQLVYHAVSRKHKTNCIEQSLLYRLLDELVEYYLQGTRLHDSQEDLRLHKILRYVGANFQSNISLSALADEMFVSTSTLSRFFRKKTGIYFADYVNQVRLDYAAQELGLTDKNVTQIAVDSGFSNLSAFNRVFREMYGMTPSDYRKQSKESLKEQNTEETALKEQLKDQLEFEILENTQRPAAAIVQVQADVSRGEPYSKVWNLTMNAGSCNTLLLSNMQQHVLYLAEHLGFRYVRMWNVFSVPMMITDGKHMGGYQYDRLDIVLDFLVEHHLIPFLDMGVRPNAAAKAEGKAVFFESESVQFMSRAAWEAMVANFIQHVVKRYGVDVVSEWIFELAYDTVHIPESNCYQDDAYDNVAAFCYLYRQLKAVSQNIQVGGPGAIIGWRDADTRDFLQRVQENGCIPDFASAFLFPYETAIEDGKVVRRRVTNVDNEREQIAYFREMVAQSGLDCKIYISEWNNSLSNRDYLNDSCFRAAYLTEKIEQLWGEVDMLGLWMASDWVSNYYDTGSRIANGGSGLLTKDLIHKPVYYALKFLSSMGDSLIDKGKGYLMTRREQQDYYILCYNFKWYDCSYFVSREDIDDPAVIPTLFQDSDPLTFKFQLQDLPFDRCVIKKRLVSPKEGMILTEWSKFQYALTLDAPDVQYIRQACFPRMSMERMQTQGHTLSFEMVLQPHEVMLIHIYRDFD</sequence>
<evidence type="ECO:0000256" key="2">
    <source>
        <dbReference type="ARBA" id="ARBA00022801"/>
    </source>
</evidence>
<evidence type="ECO:0000256" key="1">
    <source>
        <dbReference type="ARBA" id="ARBA00008875"/>
    </source>
</evidence>
<keyword evidence="6" id="KW-0326">Glycosidase</keyword>
<dbReference type="Pfam" id="PF07883">
    <property type="entry name" value="Cupin_2"/>
    <property type="match status" value="1"/>
</dbReference>
<dbReference type="InterPro" id="IPR014710">
    <property type="entry name" value="RmlC-like_jellyroll"/>
</dbReference>
<dbReference type="Gene3D" id="2.60.120.10">
    <property type="entry name" value="Jelly Rolls"/>
    <property type="match status" value="1"/>
</dbReference>
<dbReference type="Pfam" id="PF12833">
    <property type="entry name" value="HTH_18"/>
    <property type="match status" value="1"/>
</dbReference>
<reference evidence="9" key="1">
    <citation type="submission" date="2017-04" db="EMBL/GenBank/DDBJ databases">
        <title>Function of individual gut microbiota members based on whole genome sequencing of pure cultures obtained from chicken caecum.</title>
        <authorList>
            <person name="Medvecky M."/>
            <person name="Cejkova D."/>
            <person name="Polansky O."/>
            <person name="Karasova D."/>
            <person name="Kubasova T."/>
            <person name="Cizek A."/>
            <person name="Rychlik I."/>
        </authorList>
    </citation>
    <scope>NUCLEOTIDE SEQUENCE [LARGE SCALE GENOMIC DNA]</scope>
    <source>
        <strain evidence="9">An180</strain>
    </source>
</reference>
<dbReference type="CDD" id="cd02208">
    <property type="entry name" value="cupin_RmlC-like"/>
    <property type="match status" value="1"/>
</dbReference>
<dbReference type="Gene3D" id="1.10.10.60">
    <property type="entry name" value="Homeodomain-like"/>
    <property type="match status" value="2"/>
</dbReference>
<dbReference type="InterPro" id="IPR013096">
    <property type="entry name" value="Cupin_2"/>
</dbReference>
<evidence type="ECO:0000256" key="6">
    <source>
        <dbReference type="ARBA" id="ARBA00023295"/>
    </source>
</evidence>
<comment type="caution">
    <text evidence="8">The sequence shown here is derived from an EMBL/GenBank/DDBJ whole genome shotgun (WGS) entry which is preliminary data.</text>
</comment>
<dbReference type="SUPFAM" id="SSF51011">
    <property type="entry name" value="Glycosyl hydrolase domain"/>
    <property type="match status" value="1"/>
</dbReference>
<dbReference type="SMART" id="SM00342">
    <property type="entry name" value="HTH_ARAC"/>
    <property type="match status" value="1"/>
</dbReference>
<keyword evidence="5" id="KW-0804">Transcription</keyword>
<gene>
    <name evidence="8" type="ORF">B5F17_02945</name>
</gene>
<organism evidence="8 9">
    <name type="scientific">Butyricicoccus pullicaecorum</name>
    <dbReference type="NCBI Taxonomy" id="501571"/>
    <lineage>
        <taxon>Bacteria</taxon>
        <taxon>Bacillati</taxon>
        <taxon>Bacillota</taxon>
        <taxon>Clostridia</taxon>
        <taxon>Eubacteriales</taxon>
        <taxon>Butyricicoccaceae</taxon>
        <taxon>Butyricicoccus</taxon>
    </lineage>
</organism>